<accession>A0ABS5ZY42</accession>
<keyword evidence="2" id="KW-0081">Bacteriolytic enzyme</keyword>
<reference evidence="4 5" key="1">
    <citation type="journal article" date="2021" name="ISME J.">
        <title>Genomic evolution of the class Acidithiobacillia: deep-branching Proteobacteria living in extreme acidic conditions.</title>
        <authorList>
            <person name="Moya-Beltran A."/>
            <person name="Beard S."/>
            <person name="Rojas-Villalobos C."/>
            <person name="Issotta F."/>
            <person name="Gallardo Y."/>
            <person name="Ulloa R."/>
            <person name="Giaveno A."/>
            <person name="Degli Esposti M."/>
            <person name="Johnson D.B."/>
            <person name="Quatrini R."/>
        </authorList>
    </citation>
    <scope>NUCLEOTIDE SEQUENCE [LARGE SCALE GENOMIC DNA]</scope>
    <source>
        <strain evidence="4 5">RW2</strain>
    </source>
</reference>
<organism evidence="4 5">
    <name type="scientific">Acidithiobacillus sulfurivorans</name>
    <dbReference type="NCBI Taxonomy" id="1958756"/>
    <lineage>
        <taxon>Bacteria</taxon>
        <taxon>Pseudomonadati</taxon>
        <taxon>Pseudomonadota</taxon>
        <taxon>Acidithiobacillia</taxon>
        <taxon>Acidithiobacillales</taxon>
        <taxon>Acidithiobacillaceae</taxon>
        <taxon>Acidithiobacillus</taxon>
    </lineage>
</organism>
<dbReference type="Pfam" id="PF16754">
    <property type="entry name" value="Pesticin"/>
    <property type="match status" value="1"/>
</dbReference>
<dbReference type="Proteomes" id="UP000755654">
    <property type="component" value="Unassembled WGS sequence"/>
</dbReference>
<sequence>MTNVDVPCSLSVRKKPNKDPKAPPSYSCTPNPDMACYSGITVSAGIDLSQQSIRSLNSMGINATQNVGLFNLLKPYLPPPQRTGCNAEIYLLEHPMSITATQAQTFDNLAYASYEGQVVKAFDDETGQNFALLPAPVQTTLFDYYYWHGNILALVPDIKSDDWNGVVADLHAMQSNFKKGSDFYNRYKREADKLQSSISDGSLKEYTKCLKK</sequence>
<evidence type="ECO:0000256" key="2">
    <source>
        <dbReference type="ARBA" id="ARBA00022638"/>
    </source>
</evidence>
<evidence type="ECO:0000256" key="1">
    <source>
        <dbReference type="ARBA" id="ARBA00022529"/>
    </source>
</evidence>
<name>A0ABS5ZY42_9PROT</name>
<evidence type="ECO:0000313" key="5">
    <source>
        <dbReference type="Proteomes" id="UP000755654"/>
    </source>
</evidence>
<keyword evidence="5" id="KW-1185">Reference proteome</keyword>
<feature type="domain" description="Pesticin C-terminal" evidence="3">
    <location>
        <begin position="33"/>
        <end position="158"/>
    </location>
</feature>
<dbReference type="EMBL" id="JAAOMP010000085">
    <property type="protein sequence ID" value="MBU2760033.1"/>
    <property type="molecule type" value="Genomic_DNA"/>
</dbReference>
<dbReference type="InterPro" id="IPR023347">
    <property type="entry name" value="Lysozyme_dom_sf"/>
</dbReference>
<dbReference type="InterPro" id="IPR031922">
    <property type="entry name" value="Pesticin_C"/>
</dbReference>
<evidence type="ECO:0000313" key="4">
    <source>
        <dbReference type="EMBL" id="MBU2760033.1"/>
    </source>
</evidence>
<gene>
    <name evidence="4" type="ORF">HAP95_07695</name>
</gene>
<protein>
    <recommendedName>
        <fullName evidence="3">Pesticin C-terminal domain-containing protein</fullName>
    </recommendedName>
</protein>
<evidence type="ECO:0000259" key="3">
    <source>
        <dbReference type="Pfam" id="PF16754"/>
    </source>
</evidence>
<keyword evidence="1" id="KW-0929">Antimicrobial</keyword>
<dbReference type="Gene3D" id="1.10.530.40">
    <property type="match status" value="1"/>
</dbReference>
<comment type="caution">
    <text evidence="4">The sequence shown here is derived from an EMBL/GenBank/DDBJ whole genome shotgun (WGS) entry which is preliminary data.</text>
</comment>
<proteinExistence type="predicted"/>